<evidence type="ECO:0000313" key="2">
    <source>
        <dbReference type="Proteomes" id="UP001139700"/>
    </source>
</evidence>
<organism evidence="1 2">
    <name type="scientific">Dyadobacter fanqingshengii</name>
    <dbReference type="NCBI Taxonomy" id="2906443"/>
    <lineage>
        <taxon>Bacteria</taxon>
        <taxon>Pseudomonadati</taxon>
        <taxon>Bacteroidota</taxon>
        <taxon>Cytophagia</taxon>
        <taxon>Cytophagales</taxon>
        <taxon>Spirosomataceae</taxon>
        <taxon>Dyadobacter</taxon>
    </lineage>
</organism>
<dbReference type="RefSeq" id="WP_234612991.1">
    <property type="nucleotide sequence ID" value="NZ_CP098806.1"/>
</dbReference>
<accession>A0A9X1P9I9</accession>
<keyword evidence="2" id="KW-1185">Reference proteome</keyword>
<gene>
    <name evidence="1" type="ORF">LXM24_10475</name>
</gene>
<proteinExistence type="predicted"/>
<dbReference type="Proteomes" id="UP001139700">
    <property type="component" value="Unassembled WGS sequence"/>
</dbReference>
<dbReference type="AlphaFoldDB" id="A0A9X1P9I9"/>
<reference evidence="1" key="1">
    <citation type="submission" date="2021-12" db="EMBL/GenBank/DDBJ databases">
        <title>Novel species in genus Dyadobacter.</title>
        <authorList>
            <person name="Ma C."/>
        </authorList>
    </citation>
    <scope>NUCLEOTIDE SEQUENCE</scope>
    <source>
        <strain evidence="1">CY399</strain>
    </source>
</reference>
<dbReference type="EMBL" id="JAJTTA010000002">
    <property type="protein sequence ID" value="MCF0040510.1"/>
    <property type="molecule type" value="Genomic_DNA"/>
</dbReference>
<protein>
    <submittedName>
        <fullName evidence="1">Uncharacterized protein</fullName>
    </submittedName>
</protein>
<sequence>MKRFIRNMLLAIVILDTTSLYQVMKAPSLIKHFLEHQSLDQNVSFVDFLSMHYWGEDLDDNDDEKDMQLPFKKIEMHHVNFFFVAHPERFTFMHNSQPIIKADYGPDQPQVAYSTTLGSLFRPPRV</sequence>
<comment type="caution">
    <text evidence="1">The sequence shown here is derived from an EMBL/GenBank/DDBJ whole genome shotgun (WGS) entry which is preliminary data.</text>
</comment>
<evidence type="ECO:0000313" key="1">
    <source>
        <dbReference type="EMBL" id="MCF0040510.1"/>
    </source>
</evidence>
<name>A0A9X1P9I9_9BACT</name>